<dbReference type="EMBL" id="BA000013">
    <property type="protein sequence ID" value="BAB54692.1"/>
    <property type="molecule type" value="Genomic_DNA"/>
</dbReference>
<sequence length="316" mass="35792">MCNETWQSRAEEYIDDSRRLGYALTTTSAYLLSFARFVDQRGHSGALTSDIILDWAQSTDSKKPTTWTKRLINIRRFISHCSRVDGKSEVPRVDVFGRPKGRPTPHIYTELEISELLAAARELPGTLPSATYETLFGLLASTGLRLSEALHLRCSDVDLRSGRLIVRQGKLGKSRLVPLHATVCEVLSRYLGVRQQLPLTSESYFFVSQTGGLLPRRTVEGVFIRLRTKLGWAPRGNWRAPRIHDLRHTFICRRVTQWHKEGADIDNAMLYVSTYVGHVAVTYTYWYLTGIPELMTVVGQRFEAFAESARGAENAE</sequence>
<gene>
    <name evidence="6" type="ordered locus">mlr9323</name>
</gene>
<comment type="similarity">
    <text evidence="1">Belongs to the 'phage' integrase family.</text>
</comment>
<dbReference type="InterPro" id="IPR011010">
    <property type="entry name" value="DNA_brk_join_enz"/>
</dbReference>
<dbReference type="AlphaFoldDB" id="Q981L7"/>
<dbReference type="Proteomes" id="UP000000552">
    <property type="component" value="Plasmid pMLa"/>
</dbReference>
<evidence type="ECO:0000313" key="6">
    <source>
        <dbReference type="EMBL" id="BAB54692.1"/>
    </source>
</evidence>
<feature type="domain" description="Tyr recombinase" evidence="5">
    <location>
        <begin position="103"/>
        <end position="300"/>
    </location>
</feature>
<keyword evidence="6" id="KW-0614">Plasmid</keyword>
<dbReference type="InterPro" id="IPR013762">
    <property type="entry name" value="Integrase-like_cat_sf"/>
</dbReference>
<dbReference type="Pfam" id="PF00589">
    <property type="entry name" value="Phage_integrase"/>
    <property type="match status" value="1"/>
</dbReference>
<keyword evidence="4" id="KW-0233">DNA recombination</keyword>
<dbReference type="PANTHER" id="PTHR30349:SF41">
    <property type="entry name" value="INTEGRASE_RECOMBINASE PROTEIN MJ0367-RELATED"/>
    <property type="match status" value="1"/>
</dbReference>
<evidence type="ECO:0000256" key="3">
    <source>
        <dbReference type="ARBA" id="ARBA00023125"/>
    </source>
</evidence>
<dbReference type="KEGG" id="mlo:mlr9323"/>
<dbReference type="InterPro" id="IPR002104">
    <property type="entry name" value="Integrase_catalytic"/>
</dbReference>
<organism evidence="6 7">
    <name type="scientific">Mesorhizobium japonicum (strain LMG 29417 / CECT 9101 / MAFF 303099)</name>
    <name type="common">Mesorhizobium loti (strain MAFF 303099)</name>
    <dbReference type="NCBI Taxonomy" id="266835"/>
    <lineage>
        <taxon>Bacteria</taxon>
        <taxon>Pseudomonadati</taxon>
        <taxon>Pseudomonadota</taxon>
        <taxon>Alphaproteobacteria</taxon>
        <taxon>Hyphomicrobiales</taxon>
        <taxon>Phyllobacteriaceae</taxon>
        <taxon>Mesorhizobium</taxon>
    </lineage>
</organism>
<dbReference type="GO" id="GO:0006310">
    <property type="term" value="P:DNA recombination"/>
    <property type="evidence" value="ECO:0007669"/>
    <property type="project" value="UniProtKB-KW"/>
</dbReference>
<keyword evidence="2" id="KW-0229">DNA integration</keyword>
<reference evidence="6 7" key="1">
    <citation type="journal article" date="2000" name="DNA Res.">
        <title>Complete genome structure of the nitrogen-fixing symbiotic bacterium Mesorhizobium loti.</title>
        <authorList>
            <person name="Kaneko T."/>
            <person name="Nakamura Y."/>
            <person name="Sato S."/>
            <person name="Asamizu E."/>
            <person name="Kato T."/>
            <person name="Sasamoto S."/>
            <person name="Watanabe A."/>
            <person name="Idesawa K."/>
            <person name="Ishikawa A."/>
            <person name="Kawashima K."/>
            <person name="Kimura T."/>
            <person name="Kishida Y."/>
            <person name="Kiyokawa C."/>
            <person name="Kohara M."/>
            <person name="Matsumoto M."/>
            <person name="Matsuno A."/>
            <person name="Mochizuki Y."/>
            <person name="Nakayama S."/>
            <person name="Nakazaki N."/>
            <person name="Shimpo S."/>
            <person name="Sugimoto M."/>
            <person name="Takeuchi C."/>
            <person name="Yamada M."/>
            <person name="Tabata S."/>
        </authorList>
    </citation>
    <scope>NUCLEOTIDE SEQUENCE [LARGE SCALE GENOMIC DNA]</scope>
    <source>
        <strain evidence="7">LMG 29417 / CECT 9101 / MAFF 303099</strain>
        <plasmid evidence="6 7">pMLa</plasmid>
    </source>
</reference>
<dbReference type="InterPro" id="IPR050090">
    <property type="entry name" value="Tyrosine_recombinase_XerCD"/>
</dbReference>
<dbReference type="PANTHER" id="PTHR30349">
    <property type="entry name" value="PHAGE INTEGRASE-RELATED"/>
    <property type="match status" value="1"/>
</dbReference>
<evidence type="ECO:0000256" key="1">
    <source>
        <dbReference type="ARBA" id="ARBA00008857"/>
    </source>
</evidence>
<accession>Q981L7</accession>
<evidence type="ECO:0000259" key="5">
    <source>
        <dbReference type="PROSITE" id="PS51898"/>
    </source>
</evidence>
<keyword evidence="3" id="KW-0238">DNA-binding</keyword>
<proteinExistence type="inferred from homology"/>
<dbReference type="Gene3D" id="1.10.443.10">
    <property type="entry name" value="Intergrase catalytic core"/>
    <property type="match status" value="1"/>
</dbReference>
<dbReference type="RefSeq" id="WP_010915802.1">
    <property type="nucleotide sequence ID" value="NC_002679.1"/>
</dbReference>
<name>Q981L7_RHILO</name>
<dbReference type="GO" id="GO:0015074">
    <property type="term" value="P:DNA integration"/>
    <property type="evidence" value="ECO:0007669"/>
    <property type="project" value="UniProtKB-KW"/>
</dbReference>
<dbReference type="CDD" id="cd00797">
    <property type="entry name" value="INT_RitB_C_like"/>
    <property type="match status" value="1"/>
</dbReference>
<evidence type="ECO:0000256" key="4">
    <source>
        <dbReference type="ARBA" id="ARBA00023172"/>
    </source>
</evidence>
<dbReference type="HOGENOM" id="CLU_027562_10_0_5"/>
<dbReference type="GO" id="GO:0003677">
    <property type="term" value="F:DNA binding"/>
    <property type="evidence" value="ECO:0007669"/>
    <property type="project" value="UniProtKB-KW"/>
</dbReference>
<dbReference type="PROSITE" id="PS51898">
    <property type="entry name" value="TYR_RECOMBINASE"/>
    <property type="match status" value="1"/>
</dbReference>
<evidence type="ECO:0000313" key="7">
    <source>
        <dbReference type="Proteomes" id="UP000000552"/>
    </source>
</evidence>
<protein>
    <submittedName>
        <fullName evidence="6">Integrase/recombinase</fullName>
    </submittedName>
</protein>
<geneLocation type="plasmid" evidence="6 7">
    <name>pMLa</name>
</geneLocation>
<evidence type="ECO:0000256" key="2">
    <source>
        <dbReference type="ARBA" id="ARBA00022908"/>
    </source>
</evidence>
<dbReference type="SUPFAM" id="SSF56349">
    <property type="entry name" value="DNA breaking-rejoining enzymes"/>
    <property type="match status" value="1"/>
</dbReference>